<name>A0A7S1PQ53_NEODS</name>
<dbReference type="AlphaFoldDB" id="A0A7S1PQ53"/>
<organism evidence="2">
    <name type="scientific">Neobodo designis</name>
    <name type="common">Flagellated protozoan</name>
    <name type="synonym">Bodo designis</name>
    <dbReference type="NCBI Taxonomy" id="312471"/>
    <lineage>
        <taxon>Eukaryota</taxon>
        <taxon>Discoba</taxon>
        <taxon>Euglenozoa</taxon>
        <taxon>Kinetoplastea</taxon>
        <taxon>Metakinetoplastina</taxon>
        <taxon>Neobodonida</taxon>
        <taxon>Neobodo</taxon>
    </lineage>
</organism>
<dbReference type="EMBL" id="HBGF01005758">
    <property type="protein sequence ID" value="CAD9094938.1"/>
    <property type="molecule type" value="Transcribed_RNA"/>
</dbReference>
<gene>
    <name evidence="2" type="ORF">NDES1114_LOCUS3928</name>
</gene>
<feature type="compositionally biased region" description="Low complexity" evidence="1">
    <location>
        <begin position="132"/>
        <end position="144"/>
    </location>
</feature>
<proteinExistence type="predicted"/>
<protein>
    <submittedName>
        <fullName evidence="2">Uncharacterized protein</fullName>
    </submittedName>
</protein>
<feature type="region of interest" description="Disordered" evidence="1">
    <location>
        <begin position="111"/>
        <end position="145"/>
    </location>
</feature>
<evidence type="ECO:0000256" key="1">
    <source>
        <dbReference type="SAM" id="MobiDB-lite"/>
    </source>
</evidence>
<accession>A0A7S1PQ53</accession>
<sequence length="218" mass="22930">MACCPCSVACCVQIPCIRSILRCCIGEEALKRSTERAAIEQASVHESRDALIAGDKETAVASLNTPVVTNTAAGGGIYAQTVGLQGKANRNNQWHDDDDDIILPHQRQYSAPSPRQAVGHSSYGGVMPGPSPSVGSEPTSPVTPLRRNRSVTFANNPAAIAASPTALVHSPPGQAVRPIRKRTSSYGPSGMLPHARSPPVRAKLPGDRSPPSIDEDLL</sequence>
<reference evidence="2" key="1">
    <citation type="submission" date="2021-01" db="EMBL/GenBank/DDBJ databases">
        <authorList>
            <person name="Corre E."/>
            <person name="Pelletier E."/>
            <person name="Niang G."/>
            <person name="Scheremetjew M."/>
            <person name="Finn R."/>
            <person name="Kale V."/>
            <person name="Holt S."/>
            <person name="Cochrane G."/>
            <person name="Meng A."/>
            <person name="Brown T."/>
            <person name="Cohen L."/>
        </authorList>
    </citation>
    <scope>NUCLEOTIDE SEQUENCE</scope>
    <source>
        <strain evidence="2">CCAP 1951/1</strain>
    </source>
</reference>
<evidence type="ECO:0000313" key="2">
    <source>
        <dbReference type="EMBL" id="CAD9094938.1"/>
    </source>
</evidence>
<feature type="region of interest" description="Disordered" evidence="1">
    <location>
        <begin position="165"/>
        <end position="218"/>
    </location>
</feature>